<feature type="region of interest" description="Disordered" evidence="1">
    <location>
        <begin position="138"/>
        <end position="158"/>
    </location>
</feature>
<dbReference type="EMBL" id="JANPWB010000005">
    <property type="protein sequence ID" value="KAJ1188198.1"/>
    <property type="molecule type" value="Genomic_DNA"/>
</dbReference>
<comment type="caution">
    <text evidence="2">The sequence shown here is derived from an EMBL/GenBank/DDBJ whole genome shotgun (WGS) entry which is preliminary data.</text>
</comment>
<dbReference type="Gene3D" id="3.30.250.20">
    <property type="entry name" value="L1 transposable element, C-terminal domain"/>
    <property type="match status" value="1"/>
</dbReference>
<evidence type="ECO:0000313" key="3">
    <source>
        <dbReference type="Proteomes" id="UP001066276"/>
    </source>
</evidence>
<dbReference type="AlphaFoldDB" id="A0AAV7UKJ9"/>
<proteinExistence type="predicted"/>
<dbReference type="Proteomes" id="UP001066276">
    <property type="component" value="Chromosome 3_1"/>
</dbReference>
<name>A0AAV7UKJ9_PLEWA</name>
<feature type="region of interest" description="Disordered" evidence="1">
    <location>
        <begin position="1"/>
        <end position="33"/>
    </location>
</feature>
<evidence type="ECO:0000313" key="2">
    <source>
        <dbReference type="EMBL" id="KAJ1188198.1"/>
    </source>
</evidence>
<sequence>MNEAESGVSTATVEDSVPPAGPSNPGEAWTTGFSWTDRYRGQGQHRAPDRDLLLQKAREDGPFGVENSRVSMYPDYTAAVQARRASYTEVKKALWTEGIRYALLFPPKLKIMWDGHTHFCLSPEEAWSWLETHKTGTIDQKLHEPPPGQMPEKEMPLR</sequence>
<evidence type="ECO:0000256" key="1">
    <source>
        <dbReference type="SAM" id="MobiDB-lite"/>
    </source>
</evidence>
<reference evidence="2" key="1">
    <citation type="journal article" date="2022" name="bioRxiv">
        <title>Sequencing and chromosome-scale assembly of the giantPleurodeles waltlgenome.</title>
        <authorList>
            <person name="Brown T."/>
            <person name="Elewa A."/>
            <person name="Iarovenko S."/>
            <person name="Subramanian E."/>
            <person name="Araus A.J."/>
            <person name="Petzold A."/>
            <person name="Susuki M."/>
            <person name="Suzuki K.-i.T."/>
            <person name="Hayashi T."/>
            <person name="Toyoda A."/>
            <person name="Oliveira C."/>
            <person name="Osipova E."/>
            <person name="Leigh N.D."/>
            <person name="Simon A."/>
            <person name="Yun M.H."/>
        </authorList>
    </citation>
    <scope>NUCLEOTIDE SEQUENCE</scope>
    <source>
        <strain evidence="2">20211129_DDA</strain>
        <tissue evidence="2">Liver</tissue>
    </source>
</reference>
<keyword evidence="3" id="KW-1185">Reference proteome</keyword>
<protein>
    <submittedName>
        <fullName evidence="2">Uncharacterized protein</fullName>
    </submittedName>
</protein>
<gene>
    <name evidence="2" type="ORF">NDU88_004961</name>
</gene>
<dbReference type="InterPro" id="IPR042566">
    <property type="entry name" value="L1_C"/>
</dbReference>
<accession>A0AAV7UKJ9</accession>
<organism evidence="2 3">
    <name type="scientific">Pleurodeles waltl</name>
    <name type="common">Iberian ribbed newt</name>
    <dbReference type="NCBI Taxonomy" id="8319"/>
    <lineage>
        <taxon>Eukaryota</taxon>
        <taxon>Metazoa</taxon>
        <taxon>Chordata</taxon>
        <taxon>Craniata</taxon>
        <taxon>Vertebrata</taxon>
        <taxon>Euteleostomi</taxon>
        <taxon>Amphibia</taxon>
        <taxon>Batrachia</taxon>
        <taxon>Caudata</taxon>
        <taxon>Salamandroidea</taxon>
        <taxon>Salamandridae</taxon>
        <taxon>Pleurodelinae</taxon>
        <taxon>Pleurodeles</taxon>
    </lineage>
</organism>